<sequence>MNRPLPFILASTDIGTMILNHLDQNNTQNGSYGVGYQFLHTSNFDKEEIDFGIELFKLKKQYTNTPLTVLDCGANIGAHTIKWAKELTGWGEVIAFEAQERIYYALAGNIAINNCFNAKAIHSAIGNPTPPHNFIQIPCVDYTKKASFGSLEIQKKYSNEFIGQTINYNNTQKISYISIDSLKLKKIDFIKIDVEGMEINVLNGALKSIKKFHPILQIEFIKSDKIELINFLQNLSYIYFYHGINIIAIHNDDPILQHISFGDQK</sequence>
<dbReference type="PANTHER" id="PTHR34203">
    <property type="entry name" value="METHYLTRANSFERASE, FKBM FAMILY PROTEIN"/>
    <property type="match status" value="1"/>
</dbReference>
<dbReference type="PANTHER" id="PTHR34203:SF15">
    <property type="entry name" value="SLL1173 PROTEIN"/>
    <property type="match status" value="1"/>
</dbReference>
<keyword evidence="2" id="KW-0489">Methyltransferase</keyword>
<dbReference type="InterPro" id="IPR029063">
    <property type="entry name" value="SAM-dependent_MTases_sf"/>
</dbReference>
<dbReference type="Pfam" id="PF05050">
    <property type="entry name" value="Methyltransf_21"/>
    <property type="match status" value="1"/>
</dbReference>
<dbReference type="InterPro" id="IPR052514">
    <property type="entry name" value="SAM-dependent_MTase"/>
</dbReference>
<comment type="caution">
    <text evidence="2">The sequence shown here is derived from an EMBL/GenBank/DDBJ whole genome shotgun (WGS) entry which is preliminary data.</text>
</comment>
<dbReference type="GO" id="GO:0008168">
    <property type="term" value="F:methyltransferase activity"/>
    <property type="evidence" value="ECO:0007669"/>
    <property type="project" value="UniProtKB-KW"/>
</dbReference>
<keyword evidence="2" id="KW-0808">Transferase</keyword>
<proteinExistence type="predicted"/>
<evidence type="ECO:0000313" key="2">
    <source>
        <dbReference type="EMBL" id="EAJ1253624.1"/>
    </source>
</evidence>
<protein>
    <submittedName>
        <fullName evidence="2">FkbM family methyltransferase</fullName>
    </submittedName>
</protein>
<reference evidence="2 3" key="1">
    <citation type="submission" date="2018-05" db="EMBL/GenBank/DDBJ databases">
        <authorList>
            <consortium name="PulseNet: The National Subtyping Network for Foodborne Disease Surveillance"/>
            <person name="Tarr C.L."/>
            <person name="Trees E."/>
            <person name="Katz L.S."/>
            <person name="Carleton-Romer H.A."/>
            <person name="Stroika S."/>
            <person name="Kucerova Z."/>
            <person name="Roache K.F."/>
            <person name="Sabol A.L."/>
            <person name="Besser J."/>
            <person name="Gerner-Smidt P."/>
        </authorList>
    </citation>
    <scope>NUCLEOTIDE SEQUENCE [LARGE SCALE GENOMIC DNA]</scope>
    <source>
        <strain evidence="2 3">1988D-2602</strain>
    </source>
</reference>
<evidence type="ECO:0000259" key="1">
    <source>
        <dbReference type="Pfam" id="PF05050"/>
    </source>
</evidence>
<dbReference type="AlphaFoldDB" id="A0A7U8G191"/>
<feature type="domain" description="Methyltransferase FkbM" evidence="1">
    <location>
        <begin position="71"/>
        <end position="239"/>
    </location>
</feature>
<dbReference type="EMBL" id="AABVCV010000001">
    <property type="protein sequence ID" value="EAJ1253624.1"/>
    <property type="molecule type" value="Genomic_DNA"/>
</dbReference>
<dbReference type="NCBIfam" id="TIGR01444">
    <property type="entry name" value="fkbM_fam"/>
    <property type="match status" value="1"/>
</dbReference>
<dbReference type="InterPro" id="IPR006342">
    <property type="entry name" value="FkbM_mtfrase"/>
</dbReference>
<name>A0A7U8G191_CAMLA</name>
<dbReference type="SUPFAM" id="SSF53335">
    <property type="entry name" value="S-adenosyl-L-methionine-dependent methyltransferases"/>
    <property type="match status" value="1"/>
</dbReference>
<dbReference type="Proteomes" id="UP000533324">
    <property type="component" value="Unassembled WGS sequence"/>
</dbReference>
<accession>A0A7U8G191</accession>
<evidence type="ECO:0000313" key="3">
    <source>
        <dbReference type="Proteomes" id="UP000533324"/>
    </source>
</evidence>
<dbReference type="GO" id="GO:0032259">
    <property type="term" value="P:methylation"/>
    <property type="evidence" value="ECO:0007669"/>
    <property type="project" value="UniProtKB-KW"/>
</dbReference>
<organism evidence="2 3">
    <name type="scientific">Campylobacter lari</name>
    <dbReference type="NCBI Taxonomy" id="201"/>
    <lineage>
        <taxon>Bacteria</taxon>
        <taxon>Pseudomonadati</taxon>
        <taxon>Campylobacterota</taxon>
        <taxon>Epsilonproteobacteria</taxon>
        <taxon>Campylobacterales</taxon>
        <taxon>Campylobacteraceae</taxon>
        <taxon>Campylobacter</taxon>
    </lineage>
</organism>
<dbReference type="Gene3D" id="3.40.50.150">
    <property type="entry name" value="Vaccinia Virus protein VP39"/>
    <property type="match status" value="1"/>
</dbReference>
<gene>
    <name evidence="2" type="ORF">A0Y59_00215</name>
</gene>